<dbReference type="GO" id="GO:0046872">
    <property type="term" value="F:metal ion binding"/>
    <property type="evidence" value="ECO:0007669"/>
    <property type="project" value="UniProtKB-KW"/>
</dbReference>
<dbReference type="Proteomes" id="UP000094578">
    <property type="component" value="Unassembled WGS sequence"/>
</dbReference>
<evidence type="ECO:0000256" key="6">
    <source>
        <dbReference type="ARBA" id="ARBA00022723"/>
    </source>
</evidence>
<keyword evidence="4" id="KW-0963">Cytoplasm</keyword>
<dbReference type="Gene3D" id="3.40.50.300">
    <property type="entry name" value="P-loop containing nucleotide triphosphate hydrolases"/>
    <property type="match status" value="1"/>
</dbReference>
<evidence type="ECO:0000256" key="7">
    <source>
        <dbReference type="ARBA" id="ARBA00022741"/>
    </source>
</evidence>
<comment type="similarity">
    <text evidence="2">Belongs to the TsaE family.</text>
</comment>
<reference evidence="11 12" key="1">
    <citation type="submission" date="2016-08" db="EMBL/GenBank/DDBJ databases">
        <title>Genome sequencing of Paenibacillus sp. TI45-13ar, isolated from Korean traditional nuruk.</title>
        <authorList>
            <person name="Kim S.-J."/>
        </authorList>
    </citation>
    <scope>NUCLEOTIDE SEQUENCE [LARGE SCALE GENOMIC DNA]</scope>
    <source>
        <strain evidence="11 12">TI45-13ar</strain>
    </source>
</reference>
<protein>
    <recommendedName>
        <fullName evidence="3">tRNA threonylcarbamoyladenosine biosynthesis protein TsaE</fullName>
    </recommendedName>
    <alternativeName>
        <fullName evidence="10">t(6)A37 threonylcarbamoyladenosine biosynthesis protein TsaE</fullName>
    </alternativeName>
</protein>
<dbReference type="AlphaFoldDB" id="A0A1E3L8J7"/>
<evidence type="ECO:0000256" key="1">
    <source>
        <dbReference type="ARBA" id="ARBA00004496"/>
    </source>
</evidence>
<dbReference type="InterPro" id="IPR027417">
    <property type="entry name" value="P-loop_NTPase"/>
</dbReference>
<dbReference type="NCBIfam" id="TIGR00150">
    <property type="entry name" value="T6A_YjeE"/>
    <property type="match status" value="1"/>
</dbReference>
<dbReference type="SUPFAM" id="SSF52540">
    <property type="entry name" value="P-loop containing nucleoside triphosphate hydrolases"/>
    <property type="match status" value="1"/>
</dbReference>
<dbReference type="GO" id="GO:0005737">
    <property type="term" value="C:cytoplasm"/>
    <property type="evidence" value="ECO:0007669"/>
    <property type="project" value="UniProtKB-SubCell"/>
</dbReference>
<dbReference type="STRING" id="1886670.PTI45_00686"/>
<keyword evidence="6" id="KW-0479">Metal-binding</keyword>
<dbReference type="PANTHER" id="PTHR33540:SF2">
    <property type="entry name" value="TRNA THREONYLCARBAMOYLADENOSINE BIOSYNTHESIS PROTEIN TSAE"/>
    <property type="match status" value="1"/>
</dbReference>
<keyword evidence="9" id="KW-0460">Magnesium</keyword>
<comment type="subcellular location">
    <subcellularLocation>
        <location evidence="1">Cytoplasm</location>
    </subcellularLocation>
</comment>
<evidence type="ECO:0000256" key="2">
    <source>
        <dbReference type="ARBA" id="ARBA00007599"/>
    </source>
</evidence>
<sequence>MSERLPATSYTFTSQSLEDTDQLAAFLAKRSLPGTIITLDGDLGAGKTHFSKSFARYLGVTSLVNSPTFTIIKEYEGNMPFYHMDVYRISEEEAADLGLDEYFYGQGATLVEWASIIPDLLPAQRLGIEITVNEDNTRKFVCTGYGEPYSEWCRELIQNGVSDNQ</sequence>
<evidence type="ECO:0000256" key="10">
    <source>
        <dbReference type="ARBA" id="ARBA00032441"/>
    </source>
</evidence>
<evidence type="ECO:0000313" key="11">
    <source>
        <dbReference type="EMBL" id="ODP29911.1"/>
    </source>
</evidence>
<dbReference type="PATRIC" id="fig|1886670.3.peg.704"/>
<keyword evidence="8" id="KW-0067">ATP-binding</keyword>
<evidence type="ECO:0000256" key="9">
    <source>
        <dbReference type="ARBA" id="ARBA00022842"/>
    </source>
</evidence>
<comment type="caution">
    <text evidence="11">The sequence shown here is derived from an EMBL/GenBank/DDBJ whole genome shotgun (WGS) entry which is preliminary data.</text>
</comment>
<evidence type="ECO:0000256" key="5">
    <source>
        <dbReference type="ARBA" id="ARBA00022694"/>
    </source>
</evidence>
<dbReference type="GO" id="GO:0002949">
    <property type="term" value="P:tRNA threonylcarbamoyladenosine modification"/>
    <property type="evidence" value="ECO:0007669"/>
    <property type="project" value="InterPro"/>
</dbReference>
<evidence type="ECO:0000256" key="8">
    <source>
        <dbReference type="ARBA" id="ARBA00022840"/>
    </source>
</evidence>
<evidence type="ECO:0000256" key="4">
    <source>
        <dbReference type="ARBA" id="ARBA00022490"/>
    </source>
</evidence>
<keyword evidence="7" id="KW-0547">Nucleotide-binding</keyword>
<name>A0A1E3L8J7_9BACL</name>
<evidence type="ECO:0000256" key="3">
    <source>
        <dbReference type="ARBA" id="ARBA00019010"/>
    </source>
</evidence>
<dbReference type="InterPro" id="IPR003442">
    <property type="entry name" value="T6A_TsaE"/>
</dbReference>
<dbReference type="EMBL" id="MDER01000027">
    <property type="protein sequence ID" value="ODP29911.1"/>
    <property type="molecule type" value="Genomic_DNA"/>
</dbReference>
<dbReference type="RefSeq" id="WP_069326149.1">
    <property type="nucleotide sequence ID" value="NZ_MDER01000027.1"/>
</dbReference>
<dbReference type="GO" id="GO:0005524">
    <property type="term" value="F:ATP binding"/>
    <property type="evidence" value="ECO:0007669"/>
    <property type="project" value="UniProtKB-KW"/>
</dbReference>
<accession>A0A1E3L8J7</accession>
<dbReference type="PANTHER" id="PTHR33540">
    <property type="entry name" value="TRNA THREONYLCARBAMOYLADENOSINE BIOSYNTHESIS PROTEIN TSAE"/>
    <property type="match status" value="1"/>
</dbReference>
<organism evidence="11 12">
    <name type="scientific">Paenibacillus nuruki</name>
    <dbReference type="NCBI Taxonomy" id="1886670"/>
    <lineage>
        <taxon>Bacteria</taxon>
        <taxon>Bacillati</taxon>
        <taxon>Bacillota</taxon>
        <taxon>Bacilli</taxon>
        <taxon>Bacillales</taxon>
        <taxon>Paenibacillaceae</taxon>
        <taxon>Paenibacillus</taxon>
    </lineage>
</organism>
<evidence type="ECO:0000313" key="12">
    <source>
        <dbReference type="Proteomes" id="UP000094578"/>
    </source>
</evidence>
<keyword evidence="12" id="KW-1185">Reference proteome</keyword>
<dbReference type="Pfam" id="PF02367">
    <property type="entry name" value="TsaE"/>
    <property type="match status" value="1"/>
</dbReference>
<gene>
    <name evidence="11" type="ORF">PTI45_00686</name>
</gene>
<keyword evidence="5" id="KW-0819">tRNA processing</keyword>
<proteinExistence type="inferred from homology"/>